<protein>
    <submittedName>
        <fullName evidence="2">Uncharacterized protein</fullName>
    </submittedName>
</protein>
<accession>A0A2H5BLT7</accession>
<feature type="region of interest" description="Disordered" evidence="1">
    <location>
        <begin position="1"/>
        <end position="20"/>
    </location>
</feature>
<name>A0A2H5BLT7_9CAUD</name>
<sequence length="50" mass="5297">MPPKAKAVTPDLPHEEACKGPRVEEFKALSPGGSEVSVTRCQECGAQTTK</sequence>
<gene>
    <name evidence="2" type="ORF">SEA_ROWA_7</name>
</gene>
<reference evidence="3" key="1">
    <citation type="submission" date="2017-11" db="EMBL/GenBank/DDBJ databases">
        <authorList>
            <person name="Han C.G."/>
        </authorList>
    </citation>
    <scope>NUCLEOTIDE SEQUENCE [LARGE SCALE GENOMIC DNA]</scope>
</reference>
<keyword evidence="3" id="KW-1185">Reference proteome</keyword>
<organism evidence="2 3">
    <name type="scientific">Streptomyces phage Rowa</name>
    <dbReference type="NCBI Taxonomy" id="2059883"/>
    <lineage>
        <taxon>Viruses</taxon>
        <taxon>Duplodnaviria</taxon>
        <taxon>Heunggongvirae</taxon>
        <taxon>Uroviricota</taxon>
        <taxon>Caudoviricetes</taxon>
        <taxon>Rowavirus</taxon>
        <taxon>Rowavirus rowa</taxon>
    </lineage>
</organism>
<evidence type="ECO:0000256" key="1">
    <source>
        <dbReference type="SAM" id="MobiDB-lite"/>
    </source>
</evidence>
<dbReference type="Proteomes" id="UP000240214">
    <property type="component" value="Segment"/>
</dbReference>
<proteinExistence type="predicted"/>
<evidence type="ECO:0000313" key="3">
    <source>
        <dbReference type="Proteomes" id="UP000240214"/>
    </source>
</evidence>
<evidence type="ECO:0000313" key="2">
    <source>
        <dbReference type="EMBL" id="AUG87272.1"/>
    </source>
</evidence>
<dbReference type="EMBL" id="MG593803">
    <property type="protein sequence ID" value="AUG87272.1"/>
    <property type="molecule type" value="Genomic_DNA"/>
</dbReference>